<dbReference type="Pfam" id="PF00855">
    <property type="entry name" value="PWWP"/>
    <property type="match status" value="1"/>
</dbReference>
<dbReference type="Proteomes" id="UP001497382">
    <property type="component" value="Unassembled WGS sequence"/>
</dbReference>
<evidence type="ECO:0000313" key="2">
    <source>
        <dbReference type="EMBL" id="CAL1276398.1"/>
    </source>
</evidence>
<organism evidence="2 3">
    <name type="scientific">Larinioides sclopetarius</name>
    <dbReference type="NCBI Taxonomy" id="280406"/>
    <lineage>
        <taxon>Eukaryota</taxon>
        <taxon>Metazoa</taxon>
        <taxon>Ecdysozoa</taxon>
        <taxon>Arthropoda</taxon>
        <taxon>Chelicerata</taxon>
        <taxon>Arachnida</taxon>
        <taxon>Araneae</taxon>
        <taxon>Araneomorphae</taxon>
        <taxon>Entelegynae</taxon>
        <taxon>Araneoidea</taxon>
        <taxon>Araneidae</taxon>
        <taxon>Larinioides</taxon>
    </lineage>
</organism>
<dbReference type="AlphaFoldDB" id="A0AAV1ZXH6"/>
<dbReference type="InterPro" id="IPR000313">
    <property type="entry name" value="PWWP_dom"/>
</dbReference>
<dbReference type="SMART" id="SM00293">
    <property type="entry name" value="PWWP"/>
    <property type="match status" value="1"/>
</dbReference>
<accession>A0AAV1ZXH6</accession>
<sequence length="52" mass="6351">MFKRGDIVWGKIKTYPWWPAIVLNPKDCGRDKVGRNKFWIFWFGDHKITQRL</sequence>
<dbReference type="Gene3D" id="2.30.30.140">
    <property type="match status" value="1"/>
</dbReference>
<evidence type="ECO:0000259" key="1">
    <source>
        <dbReference type="PROSITE" id="PS50812"/>
    </source>
</evidence>
<dbReference type="SUPFAM" id="SSF63748">
    <property type="entry name" value="Tudor/PWWP/MBT"/>
    <property type="match status" value="1"/>
</dbReference>
<dbReference type="PROSITE" id="PS50812">
    <property type="entry name" value="PWWP"/>
    <property type="match status" value="1"/>
</dbReference>
<protein>
    <recommendedName>
        <fullName evidence="1">PWWP domain-containing protein</fullName>
    </recommendedName>
</protein>
<reference evidence="2 3" key="1">
    <citation type="submission" date="2024-04" db="EMBL/GenBank/DDBJ databases">
        <authorList>
            <person name="Rising A."/>
            <person name="Reimegard J."/>
            <person name="Sonavane S."/>
            <person name="Akerstrom W."/>
            <person name="Nylinder S."/>
            <person name="Hedman E."/>
            <person name="Kallberg Y."/>
        </authorList>
    </citation>
    <scope>NUCLEOTIDE SEQUENCE [LARGE SCALE GENOMIC DNA]</scope>
</reference>
<name>A0AAV1ZXH6_9ARAC</name>
<gene>
    <name evidence="2" type="ORF">LARSCL_LOCUS8624</name>
</gene>
<feature type="domain" description="PWWP" evidence="1">
    <location>
        <begin position="4"/>
        <end position="52"/>
    </location>
</feature>
<comment type="caution">
    <text evidence="2">The sequence shown here is derived from an EMBL/GenBank/DDBJ whole genome shotgun (WGS) entry which is preliminary data.</text>
</comment>
<keyword evidence="3" id="KW-1185">Reference proteome</keyword>
<proteinExistence type="predicted"/>
<dbReference type="EMBL" id="CAXIEN010000093">
    <property type="protein sequence ID" value="CAL1276398.1"/>
    <property type="molecule type" value="Genomic_DNA"/>
</dbReference>
<evidence type="ECO:0000313" key="3">
    <source>
        <dbReference type="Proteomes" id="UP001497382"/>
    </source>
</evidence>